<dbReference type="HOGENOM" id="CLU_082825_1_1_9"/>
<dbReference type="Gene3D" id="2.60.120.200">
    <property type="match status" value="1"/>
</dbReference>
<evidence type="ECO:0008006" key="3">
    <source>
        <dbReference type="Google" id="ProtNLM"/>
    </source>
</evidence>
<keyword evidence="2" id="KW-1185">Reference proteome</keyword>
<dbReference type="Proteomes" id="UP000011728">
    <property type="component" value="Chromosome"/>
</dbReference>
<evidence type="ECO:0000313" key="1">
    <source>
        <dbReference type="EMBL" id="AGF55843.1"/>
    </source>
</evidence>
<evidence type="ECO:0000313" key="2">
    <source>
        <dbReference type="Proteomes" id="UP000011728"/>
    </source>
</evidence>
<dbReference type="OrthoDB" id="9808724at2"/>
<name>M1MHQ8_9CLOT</name>
<proteinExistence type="predicted"/>
<dbReference type="STRING" id="36745.CLSAP_18990"/>
<dbReference type="EMBL" id="CP004121">
    <property type="protein sequence ID" value="AGF55843.1"/>
    <property type="molecule type" value="Genomic_DNA"/>
</dbReference>
<dbReference type="InterPro" id="IPR009784">
    <property type="entry name" value="DUF1349"/>
</dbReference>
<dbReference type="SUPFAM" id="SSF49899">
    <property type="entry name" value="Concanavalin A-like lectins/glucanases"/>
    <property type="match status" value="1"/>
</dbReference>
<gene>
    <name evidence="1" type="ORF">Cspa_c20770</name>
</gene>
<organism evidence="1 2">
    <name type="scientific">Clostridium saccharoperbutylacetonicum N1-4(HMT)</name>
    <dbReference type="NCBI Taxonomy" id="931276"/>
    <lineage>
        <taxon>Bacteria</taxon>
        <taxon>Bacillati</taxon>
        <taxon>Bacillota</taxon>
        <taxon>Clostridia</taxon>
        <taxon>Eubacteriales</taxon>
        <taxon>Clostridiaceae</taxon>
        <taxon>Clostridium</taxon>
    </lineage>
</organism>
<dbReference type="PANTHER" id="PTHR35332:SF2">
    <property type="entry name" value="REGULATION OF ENOLASE PROTEIN 1"/>
    <property type="match status" value="1"/>
</dbReference>
<dbReference type="InterPro" id="IPR013320">
    <property type="entry name" value="ConA-like_dom_sf"/>
</dbReference>
<dbReference type="AlphaFoldDB" id="M1MHQ8"/>
<dbReference type="PANTHER" id="PTHR35332">
    <property type="entry name" value="REGULATION OF ENOLASE PROTEIN 1"/>
    <property type="match status" value="1"/>
</dbReference>
<dbReference type="eggNOG" id="COG3506">
    <property type="taxonomic scope" value="Bacteria"/>
</dbReference>
<dbReference type="PATRIC" id="fig|931276.5.peg.2071"/>
<protein>
    <recommendedName>
        <fullName evidence="3">DUF1349 domain-containing protein</fullName>
    </recommendedName>
</protein>
<dbReference type="Pfam" id="PF07081">
    <property type="entry name" value="DUF1349"/>
    <property type="match status" value="1"/>
</dbReference>
<accession>M1MHQ8</accession>
<dbReference type="RefSeq" id="WP_015392164.1">
    <property type="nucleotide sequence ID" value="NC_020291.1"/>
</dbReference>
<sequence>MEFKWLNRSTITKEGKRIEIFAPKESDFFCNNGAVGDEGITPESLSNAPFYYTEVTGDFIMRVKVSHDFKDMYDSSSIMIMQDITHWAKACFELTDFNTHAVVSVVTKDQSDDANGCNVEGNSVWLQVCRVGQSFTFHYSIDGDNYYMMRFFNLPAEKTLKVGLLAQAPTGSGGIRIYEDLTIEKKKVKNIRMGK</sequence>
<reference evidence="1 2" key="1">
    <citation type="submission" date="2013-02" db="EMBL/GenBank/DDBJ databases">
        <title>Genome sequence of Clostridium saccharoperbutylacetonicum N1-4(HMT).</title>
        <authorList>
            <person name="Poehlein A."/>
            <person name="Daniel R."/>
        </authorList>
    </citation>
    <scope>NUCLEOTIDE SEQUENCE [LARGE SCALE GENOMIC DNA]</scope>
    <source>
        <strain evidence="2">N1-4(HMT)</strain>
    </source>
</reference>
<dbReference type="KEGG" id="csr:Cspa_c20770"/>